<name>A0A2S3ITD6_9POAL</name>
<dbReference type="EMBL" id="CM008054">
    <property type="protein sequence ID" value="PAN51095.1"/>
    <property type="molecule type" value="Genomic_DNA"/>
</dbReference>
<feature type="region of interest" description="Disordered" evidence="1">
    <location>
        <begin position="54"/>
        <end position="85"/>
    </location>
</feature>
<feature type="compositionally biased region" description="Basic and acidic residues" evidence="1">
    <location>
        <begin position="54"/>
        <end position="68"/>
    </location>
</feature>
<evidence type="ECO:0000256" key="1">
    <source>
        <dbReference type="SAM" id="MobiDB-lite"/>
    </source>
</evidence>
<sequence>MELHTRFSQQRTEILDLLRLSKTLSVTERNPPSASSWRNLRIWLNRREEIQNPQIRTDRATNAGREESSGLGTDIGVELEGLATP</sequence>
<organism evidence="2">
    <name type="scientific">Panicum hallii</name>
    <dbReference type="NCBI Taxonomy" id="206008"/>
    <lineage>
        <taxon>Eukaryota</taxon>
        <taxon>Viridiplantae</taxon>
        <taxon>Streptophyta</taxon>
        <taxon>Embryophyta</taxon>
        <taxon>Tracheophyta</taxon>
        <taxon>Spermatophyta</taxon>
        <taxon>Magnoliopsida</taxon>
        <taxon>Liliopsida</taxon>
        <taxon>Poales</taxon>
        <taxon>Poaceae</taxon>
        <taxon>PACMAD clade</taxon>
        <taxon>Panicoideae</taxon>
        <taxon>Panicodae</taxon>
        <taxon>Paniceae</taxon>
        <taxon>Panicinae</taxon>
        <taxon>Panicum</taxon>
        <taxon>Panicum sect. Panicum</taxon>
    </lineage>
</organism>
<accession>A0A2S3ITD6</accession>
<protein>
    <submittedName>
        <fullName evidence="2">Uncharacterized protein</fullName>
    </submittedName>
</protein>
<dbReference type="Proteomes" id="UP000243499">
    <property type="component" value="Chromosome 9"/>
</dbReference>
<dbReference type="AlphaFoldDB" id="A0A2S3ITD6"/>
<dbReference type="Gramene" id="PAN51095">
    <property type="protein sequence ID" value="PAN51095"/>
    <property type="gene ID" value="PAHAL_9G569600"/>
</dbReference>
<evidence type="ECO:0000313" key="2">
    <source>
        <dbReference type="EMBL" id="PAN51095.1"/>
    </source>
</evidence>
<proteinExistence type="predicted"/>
<gene>
    <name evidence="2" type="ORF">PAHAL_9G569600</name>
</gene>
<reference evidence="2" key="1">
    <citation type="submission" date="2018-04" db="EMBL/GenBank/DDBJ databases">
        <title>WGS assembly of Panicum hallii.</title>
        <authorList>
            <person name="Lovell J."/>
            <person name="Jenkins J."/>
            <person name="Lowry D."/>
            <person name="Mamidi S."/>
            <person name="Sreedasyam A."/>
            <person name="Weng X."/>
            <person name="Barry K."/>
            <person name="Bonette J."/>
            <person name="Campitelli B."/>
            <person name="Daum C."/>
            <person name="Gordon S."/>
            <person name="Gould B."/>
            <person name="Lipzen A."/>
            <person name="Macqueen A."/>
            <person name="Palacio-Mejia J."/>
            <person name="Plott C."/>
            <person name="Shakirov E."/>
            <person name="Shu S."/>
            <person name="Yoshinaga Y."/>
            <person name="Zane M."/>
            <person name="Rokhsar D."/>
            <person name="Grimwood J."/>
            <person name="Schmutz J."/>
            <person name="Juenger T."/>
        </authorList>
    </citation>
    <scope>NUCLEOTIDE SEQUENCE [LARGE SCALE GENOMIC DNA]</scope>
    <source>
        <strain evidence="2">FIL2</strain>
    </source>
</reference>